<keyword evidence="2" id="KW-1185">Reference proteome</keyword>
<name>A0A127PNY5_9BURK</name>
<dbReference type="Proteomes" id="UP000071778">
    <property type="component" value="Chromosome"/>
</dbReference>
<dbReference type="AlphaFoldDB" id="A0A127PNY5"/>
<organism evidence="1 2">
    <name type="scientific">Collimonas arenae</name>
    <dbReference type="NCBI Taxonomy" id="279058"/>
    <lineage>
        <taxon>Bacteria</taxon>
        <taxon>Pseudomonadati</taxon>
        <taxon>Pseudomonadota</taxon>
        <taxon>Betaproteobacteria</taxon>
        <taxon>Burkholderiales</taxon>
        <taxon>Oxalobacteraceae</taxon>
        <taxon>Collimonas</taxon>
    </lineage>
</organism>
<protein>
    <submittedName>
        <fullName evidence="1">Uncharacterized protein</fullName>
    </submittedName>
</protein>
<sequence>MNESAFDVVPADKSEYKEEYKQMAKALREHTKRVNDTVKKYADK</sequence>
<evidence type="ECO:0000313" key="1">
    <source>
        <dbReference type="EMBL" id="AMP09398.1"/>
    </source>
</evidence>
<accession>A0A127PNY5</accession>
<gene>
    <name evidence="1" type="ORF">CAter282_1616</name>
</gene>
<proteinExistence type="predicted"/>
<dbReference type="PATRIC" id="fig|279058.17.peg.1727"/>
<reference evidence="1 2" key="1">
    <citation type="submission" date="2015-11" db="EMBL/GenBank/DDBJ databases">
        <title>Exploring the genomic traits of fungus-feeding bacterial genus Collimonas.</title>
        <authorList>
            <person name="Song C."/>
            <person name="Schmidt R."/>
            <person name="de Jager V."/>
            <person name="Krzyzanowska D."/>
            <person name="Jongedijk E."/>
            <person name="Cankar K."/>
            <person name="Beekwilder J."/>
            <person name="van Veen A."/>
            <person name="de Boer W."/>
            <person name="van Veen J.A."/>
            <person name="Garbeva P."/>
        </authorList>
    </citation>
    <scope>NUCLEOTIDE SEQUENCE [LARGE SCALE GENOMIC DNA]</scope>
    <source>
        <strain evidence="1 2">Ter282</strain>
    </source>
</reference>
<evidence type="ECO:0000313" key="2">
    <source>
        <dbReference type="Proteomes" id="UP000071778"/>
    </source>
</evidence>
<dbReference type="EMBL" id="CP013235">
    <property type="protein sequence ID" value="AMP09398.1"/>
    <property type="molecule type" value="Genomic_DNA"/>
</dbReference>